<evidence type="ECO:0000256" key="2">
    <source>
        <dbReference type="SAM" id="MobiDB-lite"/>
    </source>
</evidence>
<proteinExistence type="predicted"/>
<gene>
    <name evidence="3" type="ordered locus">AALP_Aa7g169800</name>
</gene>
<protein>
    <submittedName>
        <fullName evidence="3">Uncharacterized protein</fullName>
    </submittedName>
</protein>
<dbReference type="EMBL" id="CM002875">
    <property type="protein sequence ID" value="KFK29718.1"/>
    <property type="molecule type" value="Genomic_DNA"/>
</dbReference>
<evidence type="ECO:0000313" key="4">
    <source>
        <dbReference type="Proteomes" id="UP000029120"/>
    </source>
</evidence>
<reference evidence="4" key="1">
    <citation type="journal article" date="2015" name="Nat. Plants">
        <title>Genome expansion of Arabis alpina linked with retrotransposition and reduced symmetric DNA methylation.</title>
        <authorList>
            <person name="Willing E.M."/>
            <person name="Rawat V."/>
            <person name="Mandakova T."/>
            <person name="Maumus F."/>
            <person name="James G.V."/>
            <person name="Nordstroem K.J."/>
            <person name="Becker C."/>
            <person name="Warthmann N."/>
            <person name="Chica C."/>
            <person name="Szarzynska B."/>
            <person name="Zytnicki M."/>
            <person name="Albani M.C."/>
            <person name="Kiefer C."/>
            <person name="Bergonzi S."/>
            <person name="Castaings L."/>
            <person name="Mateos J.L."/>
            <person name="Berns M.C."/>
            <person name="Bujdoso N."/>
            <person name="Piofczyk T."/>
            <person name="de Lorenzo L."/>
            <person name="Barrero-Sicilia C."/>
            <person name="Mateos I."/>
            <person name="Piednoel M."/>
            <person name="Hagmann J."/>
            <person name="Chen-Min-Tao R."/>
            <person name="Iglesias-Fernandez R."/>
            <person name="Schuster S.C."/>
            <person name="Alonso-Blanco C."/>
            <person name="Roudier F."/>
            <person name="Carbonero P."/>
            <person name="Paz-Ares J."/>
            <person name="Davis S.J."/>
            <person name="Pecinka A."/>
            <person name="Quesneville H."/>
            <person name="Colot V."/>
            <person name="Lysak M.A."/>
            <person name="Weigel D."/>
            <person name="Coupland G."/>
            <person name="Schneeberger K."/>
        </authorList>
    </citation>
    <scope>NUCLEOTIDE SEQUENCE [LARGE SCALE GENOMIC DNA]</scope>
    <source>
        <strain evidence="4">cv. Pajares</strain>
    </source>
</reference>
<accession>A0A087GIL6</accession>
<sequence>MLDFAEVDVNLEFIKALGEKKVTNLEDEVKRLEGQQDEIYDAQDVFKELFAEGMEVFVGEIPIVQEDQASEVAGPTAAESSAPDLLTGAEVGVEGVDPRRE</sequence>
<name>A0A087GIL6_ARAAL</name>
<keyword evidence="1" id="KW-0175">Coiled coil</keyword>
<evidence type="ECO:0000256" key="1">
    <source>
        <dbReference type="SAM" id="Coils"/>
    </source>
</evidence>
<feature type="region of interest" description="Disordered" evidence="2">
    <location>
        <begin position="69"/>
        <end position="101"/>
    </location>
</feature>
<feature type="coiled-coil region" evidence="1">
    <location>
        <begin position="15"/>
        <end position="42"/>
    </location>
</feature>
<dbReference type="Proteomes" id="UP000029120">
    <property type="component" value="Chromosome 7"/>
</dbReference>
<dbReference type="Gramene" id="KFK29718">
    <property type="protein sequence ID" value="KFK29718"/>
    <property type="gene ID" value="AALP_AA7G169800"/>
</dbReference>
<evidence type="ECO:0000313" key="3">
    <source>
        <dbReference type="EMBL" id="KFK29718.1"/>
    </source>
</evidence>
<organism evidence="3 4">
    <name type="scientific">Arabis alpina</name>
    <name type="common">Alpine rock-cress</name>
    <dbReference type="NCBI Taxonomy" id="50452"/>
    <lineage>
        <taxon>Eukaryota</taxon>
        <taxon>Viridiplantae</taxon>
        <taxon>Streptophyta</taxon>
        <taxon>Embryophyta</taxon>
        <taxon>Tracheophyta</taxon>
        <taxon>Spermatophyta</taxon>
        <taxon>Magnoliopsida</taxon>
        <taxon>eudicotyledons</taxon>
        <taxon>Gunneridae</taxon>
        <taxon>Pentapetalae</taxon>
        <taxon>rosids</taxon>
        <taxon>malvids</taxon>
        <taxon>Brassicales</taxon>
        <taxon>Brassicaceae</taxon>
        <taxon>Arabideae</taxon>
        <taxon>Arabis</taxon>
    </lineage>
</organism>
<dbReference type="AlphaFoldDB" id="A0A087GIL6"/>
<keyword evidence="4" id="KW-1185">Reference proteome</keyword>